<organism evidence="1 2">
    <name type="scientific">Shivajiella indica</name>
    <dbReference type="NCBI Taxonomy" id="872115"/>
    <lineage>
        <taxon>Bacteria</taxon>
        <taxon>Pseudomonadati</taxon>
        <taxon>Bacteroidota</taxon>
        <taxon>Cytophagia</taxon>
        <taxon>Cytophagales</taxon>
        <taxon>Cyclobacteriaceae</taxon>
        <taxon>Shivajiella</taxon>
    </lineage>
</organism>
<evidence type="ECO:0000313" key="1">
    <source>
        <dbReference type="EMBL" id="MFD2202400.1"/>
    </source>
</evidence>
<gene>
    <name evidence="1" type="ORF">ACFSKV_12570</name>
</gene>
<sequence>MLKRLIFVLLIFTLSCIDPYNIETEQGEQLLTVEGFITNELGPHLIRLTRSDTYGSVFEGLIRPVRQAIVNVRDSQGLVTFLTEIEPGVYATPSDFAAQPGFSYTLQIRLLDGKEYTSFPEKINPVAPIDSVSYRSLSLATDNRLEDRVGVQLVAHFKDPSDQTNFYYWRTNPGMYVVVANPELYTLPPDHPTNPRGPAPKDCCATCYLVENSRLQSFAIASDEDFNGLSTRLPITFIEDNGLRFKDTYRADILQMGISAEAHRFLKLVDQQLSITGSVFDQPPANIRGNMVSLDNPDEVVLGYFIAASVSNKTVYIKREDLEFTATQRIIPDDCQIVPDATLTPPPGWNP</sequence>
<dbReference type="InterPro" id="IPR025345">
    <property type="entry name" value="DUF4249"/>
</dbReference>
<accession>A0ABW5BD42</accession>
<name>A0ABW5BD42_9BACT</name>
<dbReference type="EMBL" id="JBHUIV010000016">
    <property type="protein sequence ID" value="MFD2202400.1"/>
    <property type="molecule type" value="Genomic_DNA"/>
</dbReference>
<comment type="caution">
    <text evidence="1">The sequence shown here is derived from an EMBL/GenBank/DDBJ whole genome shotgun (WGS) entry which is preliminary data.</text>
</comment>
<dbReference type="Pfam" id="PF14054">
    <property type="entry name" value="DUF4249"/>
    <property type="match status" value="1"/>
</dbReference>
<dbReference type="RefSeq" id="WP_380803216.1">
    <property type="nucleotide sequence ID" value="NZ_JBHUIV010000016.1"/>
</dbReference>
<keyword evidence="2" id="KW-1185">Reference proteome</keyword>
<dbReference type="Proteomes" id="UP001597414">
    <property type="component" value="Unassembled WGS sequence"/>
</dbReference>
<evidence type="ECO:0000313" key="2">
    <source>
        <dbReference type="Proteomes" id="UP001597414"/>
    </source>
</evidence>
<protein>
    <submittedName>
        <fullName evidence="1">DUF4249 domain-containing protein</fullName>
    </submittedName>
</protein>
<dbReference type="PROSITE" id="PS51257">
    <property type="entry name" value="PROKAR_LIPOPROTEIN"/>
    <property type="match status" value="1"/>
</dbReference>
<proteinExistence type="predicted"/>
<reference evidence="2" key="1">
    <citation type="journal article" date="2019" name="Int. J. Syst. Evol. Microbiol.">
        <title>The Global Catalogue of Microorganisms (GCM) 10K type strain sequencing project: providing services to taxonomists for standard genome sequencing and annotation.</title>
        <authorList>
            <consortium name="The Broad Institute Genomics Platform"/>
            <consortium name="The Broad Institute Genome Sequencing Center for Infectious Disease"/>
            <person name="Wu L."/>
            <person name="Ma J."/>
        </authorList>
    </citation>
    <scope>NUCLEOTIDE SEQUENCE [LARGE SCALE GENOMIC DNA]</scope>
    <source>
        <strain evidence="2">KCTC 19812</strain>
    </source>
</reference>